<sequence>MPPTAVRHEALLTEIHTDIDGIDRDRWDALERPSVYLRYDWLRGRSRTVKGEPRFVTVSDTGGRLLLAAPAYLTGDGAHPAYDLAKVLSMEELEEDDLTGLPEARQSLTRLRADAAPWRPAIVAGSPGRMGGVAYARELDGAGRRRVATAAVEALERRADADGAARVAWLYLLEQYDPAIEAALARRGYQHVVIGADAYIPIEFDDFEGYLAQFTSHRRLNIRKEIEAFDRAGISVAVHDADVLGPRLAELELRWRAKYGRAADLGDTVAGYQSLRENIGDALRVVVASRHGEPIGFVVFLADPEAWWARFGGFDYSDKKSFLYFNLVFYRPVQLAIERGVGAIGYSMGSYEAKHTRGARLRHFMGYLSGVAPGSRAATDLAMVDGAQRRKFEAVTRHHVLRQEGS</sequence>
<keyword evidence="1" id="KW-0012">Acyltransferase</keyword>
<dbReference type="SUPFAM" id="SSF55729">
    <property type="entry name" value="Acyl-CoA N-acyltransferases (Nat)"/>
    <property type="match status" value="1"/>
</dbReference>
<gene>
    <name evidence="1" type="ORF">AB0L16_09380</name>
</gene>
<name>A0ABV3JUW0_STRON</name>
<comment type="caution">
    <text evidence="1">The sequence shown here is derived from an EMBL/GenBank/DDBJ whole genome shotgun (WGS) entry which is preliminary data.</text>
</comment>
<dbReference type="InterPro" id="IPR016181">
    <property type="entry name" value="Acyl_CoA_acyltransferase"/>
</dbReference>
<dbReference type="Gene3D" id="3.40.630.30">
    <property type="match status" value="1"/>
</dbReference>
<reference evidence="1 2" key="1">
    <citation type="submission" date="2024-06" db="EMBL/GenBank/DDBJ databases">
        <title>The Natural Products Discovery Center: Release of the First 8490 Sequenced Strains for Exploring Actinobacteria Biosynthetic Diversity.</title>
        <authorList>
            <person name="Kalkreuter E."/>
            <person name="Kautsar S.A."/>
            <person name="Yang D."/>
            <person name="Bader C.D."/>
            <person name="Teijaro C.N."/>
            <person name="Fluegel L."/>
            <person name="Davis C.M."/>
            <person name="Simpson J.R."/>
            <person name="Lauterbach L."/>
            <person name="Steele A.D."/>
            <person name="Gui C."/>
            <person name="Meng S."/>
            <person name="Li G."/>
            <person name="Viehrig K."/>
            <person name="Ye F."/>
            <person name="Su P."/>
            <person name="Kiefer A.F."/>
            <person name="Nichols A."/>
            <person name="Cepeda A.J."/>
            <person name="Yan W."/>
            <person name="Fan B."/>
            <person name="Jiang Y."/>
            <person name="Adhikari A."/>
            <person name="Zheng C.-J."/>
            <person name="Schuster L."/>
            <person name="Cowan T.M."/>
            <person name="Smanski M.J."/>
            <person name="Chevrette M.G."/>
            <person name="De Carvalho L.P.S."/>
            <person name="Shen B."/>
        </authorList>
    </citation>
    <scope>NUCLEOTIDE SEQUENCE [LARGE SCALE GENOMIC DNA]</scope>
    <source>
        <strain evidence="1 2">NPDC052347</strain>
    </source>
</reference>
<evidence type="ECO:0000313" key="1">
    <source>
        <dbReference type="EMBL" id="MEV5506675.1"/>
    </source>
</evidence>
<proteinExistence type="predicted"/>
<dbReference type="EMBL" id="JBFAUK010000005">
    <property type="protein sequence ID" value="MEV5506675.1"/>
    <property type="molecule type" value="Genomic_DNA"/>
</dbReference>
<evidence type="ECO:0000313" key="2">
    <source>
        <dbReference type="Proteomes" id="UP001552594"/>
    </source>
</evidence>
<dbReference type="InterPro" id="IPR007434">
    <property type="entry name" value="FemAB-like"/>
</dbReference>
<dbReference type="GO" id="GO:0016746">
    <property type="term" value="F:acyltransferase activity"/>
    <property type="evidence" value="ECO:0007669"/>
    <property type="project" value="UniProtKB-KW"/>
</dbReference>
<keyword evidence="1" id="KW-0808">Transferase</keyword>
<accession>A0ABV3JUW0</accession>
<dbReference type="Pfam" id="PF04339">
    <property type="entry name" value="FemAB_like"/>
    <property type="match status" value="1"/>
</dbReference>
<organism evidence="1 2">
    <name type="scientific">Streptomyces orinoci</name>
    <name type="common">Streptoverticillium orinoci</name>
    <dbReference type="NCBI Taxonomy" id="67339"/>
    <lineage>
        <taxon>Bacteria</taxon>
        <taxon>Bacillati</taxon>
        <taxon>Actinomycetota</taxon>
        <taxon>Actinomycetes</taxon>
        <taxon>Kitasatosporales</taxon>
        <taxon>Streptomycetaceae</taxon>
        <taxon>Streptomyces</taxon>
    </lineage>
</organism>
<dbReference type="EC" id="2.3.1.-" evidence="1"/>
<protein>
    <submittedName>
        <fullName evidence="1">GNAT family N-acetyltransferase</fullName>
        <ecNumber evidence="1">2.3.1.-</ecNumber>
    </submittedName>
</protein>
<dbReference type="Proteomes" id="UP001552594">
    <property type="component" value="Unassembled WGS sequence"/>
</dbReference>
<keyword evidence="2" id="KW-1185">Reference proteome</keyword>
<dbReference type="RefSeq" id="WP_109279732.1">
    <property type="nucleotide sequence ID" value="NZ_JBFAUK010000005.1"/>
</dbReference>